<gene>
    <name evidence="1" type="ORF">IEQ34_012799</name>
</gene>
<keyword evidence="2" id="KW-1185">Reference proteome</keyword>
<comment type="caution">
    <text evidence="1">The sequence shown here is derived from an EMBL/GenBank/DDBJ whole genome shotgun (WGS) entry which is preliminary data.</text>
</comment>
<dbReference type="Proteomes" id="UP000775213">
    <property type="component" value="Unassembled WGS sequence"/>
</dbReference>
<proteinExistence type="predicted"/>
<accession>A0AAV7G6N1</accession>
<evidence type="ECO:0000313" key="2">
    <source>
        <dbReference type="Proteomes" id="UP000775213"/>
    </source>
</evidence>
<reference evidence="1 2" key="1">
    <citation type="journal article" date="2021" name="Hortic Res">
        <title>Chromosome-scale assembly of the Dendrobium chrysotoxum genome enhances the understanding of orchid evolution.</title>
        <authorList>
            <person name="Zhang Y."/>
            <person name="Zhang G.Q."/>
            <person name="Zhang D."/>
            <person name="Liu X.D."/>
            <person name="Xu X.Y."/>
            <person name="Sun W.H."/>
            <person name="Yu X."/>
            <person name="Zhu X."/>
            <person name="Wang Z.W."/>
            <person name="Zhao X."/>
            <person name="Zhong W.Y."/>
            <person name="Chen H."/>
            <person name="Yin W.L."/>
            <person name="Huang T."/>
            <person name="Niu S.C."/>
            <person name="Liu Z.J."/>
        </authorList>
    </citation>
    <scope>NUCLEOTIDE SEQUENCE [LARGE SCALE GENOMIC DNA]</scope>
    <source>
        <strain evidence="1">Lindl</strain>
    </source>
</reference>
<dbReference type="EMBL" id="JAGFBR010000012">
    <property type="protein sequence ID" value="KAH0457484.1"/>
    <property type="molecule type" value="Genomic_DNA"/>
</dbReference>
<dbReference type="AlphaFoldDB" id="A0AAV7G6N1"/>
<protein>
    <submittedName>
        <fullName evidence="1">Uncharacterized protein</fullName>
    </submittedName>
</protein>
<sequence length="284" mass="32384">MQHLYVPLMGSKNSASASPRLLFRGSFNDIKFRGFDVNKERIGSGHNRYHVVPFSGEITRFRGPWVIIIYLQRHLAVKLSGFKRNSVKLRQIRSIDSIISSPDLVIPCVGPRRVHTPLSLRALLDLGLVVNVPYCSKVCKFSPLYFALNFGSLLASPLFSGKNQETSLPLVATWALQNAPSSFSWLLLLTSRLVGRENQRKKECGWNQKEIIGVPFSASQRVERLHRQQFVRPSLTYSLLFLAFNVTFPSIEMRKSNINEEMEKRKSKPVYLRAKLLPSTQDCY</sequence>
<name>A0AAV7G6N1_DENCH</name>
<evidence type="ECO:0000313" key="1">
    <source>
        <dbReference type="EMBL" id="KAH0457484.1"/>
    </source>
</evidence>
<organism evidence="1 2">
    <name type="scientific">Dendrobium chrysotoxum</name>
    <name type="common">Orchid</name>
    <dbReference type="NCBI Taxonomy" id="161865"/>
    <lineage>
        <taxon>Eukaryota</taxon>
        <taxon>Viridiplantae</taxon>
        <taxon>Streptophyta</taxon>
        <taxon>Embryophyta</taxon>
        <taxon>Tracheophyta</taxon>
        <taxon>Spermatophyta</taxon>
        <taxon>Magnoliopsida</taxon>
        <taxon>Liliopsida</taxon>
        <taxon>Asparagales</taxon>
        <taxon>Orchidaceae</taxon>
        <taxon>Epidendroideae</taxon>
        <taxon>Malaxideae</taxon>
        <taxon>Dendrobiinae</taxon>
        <taxon>Dendrobium</taxon>
    </lineage>
</organism>